<dbReference type="SMART" id="SM00052">
    <property type="entry name" value="EAL"/>
    <property type="match status" value="1"/>
</dbReference>
<dbReference type="Pfam" id="PF00563">
    <property type="entry name" value="EAL"/>
    <property type="match status" value="1"/>
</dbReference>
<protein>
    <submittedName>
        <fullName evidence="3">EAL domain-containing protein</fullName>
    </submittedName>
</protein>
<comment type="caution">
    <text evidence="3">The sequence shown here is derived from an EMBL/GenBank/DDBJ whole genome shotgun (WGS) entry which is preliminary data.</text>
</comment>
<accession>A0ABW8D4C2</accession>
<dbReference type="PANTHER" id="PTHR33121">
    <property type="entry name" value="CYCLIC DI-GMP PHOSPHODIESTERASE PDEF"/>
    <property type="match status" value="1"/>
</dbReference>
<organism evidence="3 4">
    <name type="scientific">Legionella lytica</name>
    <dbReference type="NCBI Taxonomy" id="96232"/>
    <lineage>
        <taxon>Bacteria</taxon>
        <taxon>Pseudomonadati</taxon>
        <taxon>Pseudomonadota</taxon>
        <taxon>Gammaproteobacteria</taxon>
        <taxon>Legionellales</taxon>
        <taxon>Legionellaceae</taxon>
        <taxon>Legionella</taxon>
    </lineage>
</organism>
<keyword evidence="1" id="KW-1133">Transmembrane helix</keyword>
<dbReference type="RefSeq" id="WP_400186230.1">
    <property type="nucleotide sequence ID" value="NZ_JBGORX010000001.1"/>
</dbReference>
<feature type="transmembrane region" description="Helical" evidence="1">
    <location>
        <begin position="12"/>
        <end position="36"/>
    </location>
</feature>
<gene>
    <name evidence="3" type="ORF">ACD661_03115</name>
</gene>
<dbReference type="SUPFAM" id="SSF141868">
    <property type="entry name" value="EAL domain-like"/>
    <property type="match status" value="1"/>
</dbReference>
<keyword evidence="1" id="KW-0812">Transmembrane</keyword>
<dbReference type="PANTHER" id="PTHR33121:SF79">
    <property type="entry name" value="CYCLIC DI-GMP PHOSPHODIESTERASE PDED-RELATED"/>
    <property type="match status" value="1"/>
</dbReference>
<dbReference type="EMBL" id="JBGORX010000001">
    <property type="protein sequence ID" value="MFJ1267544.1"/>
    <property type="molecule type" value="Genomic_DNA"/>
</dbReference>
<evidence type="ECO:0000259" key="2">
    <source>
        <dbReference type="PROSITE" id="PS50883"/>
    </source>
</evidence>
<evidence type="ECO:0000313" key="4">
    <source>
        <dbReference type="Proteomes" id="UP001615550"/>
    </source>
</evidence>
<reference evidence="3 4" key="1">
    <citation type="submission" date="2024-08" db="EMBL/GenBank/DDBJ databases">
        <title>Draft Genome Sequence of Legionella lytica strain DSB2004, Isolated From a Fire Sprinkler System.</title>
        <authorList>
            <person name="Everhart A.D."/>
            <person name="Kidane D.T."/>
            <person name="Farone A.L."/>
            <person name="Farone M.B."/>
        </authorList>
    </citation>
    <scope>NUCLEOTIDE SEQUENCE [LARGE SCALE GENOMIC DNA]</scope>
    <source>
        <strain evidence="3 4">DSB2004</strain>
    </source>
</reference>
<dbReference type="InterPro" id="IPR050706">
    <property type="entry name" value="Cyclic-di-GMP_PDE-like"/>
</dbReference>
<dbReference type="Proteomes" id="UP001615550">
    <property type="component" value="Unassembled WGS sequence"/>
</dbReference>
<evidence type="ECO:0000313" key="3">
    <source>
        <dbReference type="EMBL" id="MFJ1267544.1"/>
    </source>
</evidence>
<sequence>MNQLRHPFLHYIYRQFTVFWGILSLTILCFCSYIMWQNYIAKAYIQVSKTAHNSAHSLDNLIDEAFSRLHTLPILKKPHLDCKEDLLPYLNYINTAHPKILAIAIKDTNHNLICSTLPYNKSFLLNENTPSQTLAGPLELPTYNFPIYALKKDISHYQVELIFMASMLEELLKPKGQEHYTVILYNEDDQEDLLKISNKPTQSLMYNPVVNPRFPLLVKPIVVSLNLHNIKGVVIKVIYSPQLLFSNLRNSQILLTLDILLLSAFSYYLLKNLIHVRTSLKWSIIKAIKRQQFYPVYQPIFNVELNKYSSVEVLLRWKTKHGETIMPDSFIMEAEKTELIIPITLQIAEITFKETKDILKSNPLFNLSINICAAHFTHPDFFTMFYQLQHQYSIPATQIVLEITERNLLDQDNDIYLQRMEELRNKGFSLAIDDYGTGHASLSYLQHFPFSYLKIDKIYIQAIGTKAITELLNDAIIHLAKKINLIIIAEGVETKEQVNYLLKNEVQLLQGWYFSKALSIEQLKSLLQGEKK</sequence>
<dbReference type="Gene3D" id="3.20.20.450">
    <property type="entry name" value="EAL domain"/>
    <property type="match status" value="1"/>
</dbReference>
<name>A0ABW8D4C2_9GAMM</name>
<keyword evidence="1" id="KW-0472">Membrane</keyword>
<proteinExistence type="predicted"/>
<evidence type="ECO:0000256" key="1">
    <source>
        <dbReference type="SAM" id="Phobius"/>
    </source>
</evidence>
<dbReference type="InterPro" id="IPR035919">
    <property type="entry name" value="EAL_sf"/>
</dbReference>
<keyword evidence="4" id="KW-1185">Reference proteome</keyword>
<dbReference type="CDD" id="cd01948">
    <property type="entry name" value="EAL"/>
    <property type="match status" value="1"/>
</dbReference>
<feature type="domain" description="EAL" evidence="2">
    <location>
        <begin position="277"/>
        <end position="531"/>
    </location>
</feature>
<dbReference type="PROSITE" id="PS50883">
    <property type="entry name" value="EAL"/>
    <property type="match status" value="1"/>
</dbReference>
<dbReference type="InterPro" id="IPR001633">
    <property type="entry name" value="EAL_dom"/>
</dbReference>